<dbReference type="InterPro" id="IPR014755">
    <property type="entry name" value="Cu-Rt/internalin_Ig-like"/>
</dbReference>
<dbReference type="Gene3D" id="2.60.40.1220">
    <property type="match status" value="1"/>
</dbReference>
<dbReference type="GO" id="GO:0007156">
    <property type="term" value="P:homophilic cell adhesion via plasma membrane adhesion molecules"/>
    <property type="evidence" value="ECO:0007669"/>
    <property type="project" value="InterPro"/>
</dbReference>
<dbReference type="InterPro" id="IPR015919">
    <property type="entry name" value="Cadherin-like_sf"/>
</dbReference>
<dbReference type="RefSeq" id="WP_091698648.1">
    <property type="nucleotide sequence ID" value="NZ_FPBF01000015.1"/>
</dbReference>
<evidence type="ECO:0000313" key="6">
    <source>
        <dbReference type="EMBL" id="SFU20892.1"/>
    </source>
</evidence>
<dbReference type="PANTHER" id="PTHR21559">
    <property type="entry name" value="DYSTROGLYCAN-RELATED"/>
    <property type="match status" value="1"/>
</dbReference>
<dbReference type="Gene3D" id="2.60.40.10">
    <property type="entry name" value="Immunoglobulins"/>
    <property type="match status" value="4"/>
</dbReference>
<sequence>MKKFPPLFIFLLVLLSSIAPQKVFAQTTIDFENPPSIGAVKSVSVGGFTFAATIANSSYNIGFSQFNGSTALVDGNLAENGLTQWKITKDGGGEFQFRSIYIQRRGLGSESGNISGFKNGAPSGPAKPIVFNGVKDFASDPDFFDVDEIRIEATDIYVAIDNFTYGPVFVPVDTDPSEVTSIFLTGTPLSNVPSVSFTVNFSKTAFNVNVDDFILTKTGSANGSIASVTDSGTTYSVTVNSITGEGSIRLDLKSGTNITNANGNTGTPAFTSGQSHFVSPCLIETFENETVGSKSFSTGTNNFSITGNLEVYTQTPTVGIGGSRFVLKNTGTGTYTINSSSGTVLLNTIAFYLSSFVDGNTPTGTGSLTLVGKRAGSTVYTITKTSGFNVTPSANSGYTILDFATEGGVDNATKPIDQLEISIGGAFVYLNVDNFQFCNDTEAPSGYTATIDQNLIDNGNQNAVSFTFAGAEIGATYNYTFSSSGGGTDVTGTGTVASATEQITGINLSGLKAGTVTLSFTLSDVSGNTGDTSTDTSTRTLNPFLGDDRRIDYRENDLPISFSSGGDISVLTNGVNIAEAVVTFLDPIAGDILAVGDATPFAASTVGDVITLSGSGTAAQISAALNSITYVHDGDDPGRADSDNSRSVEIFVEDELGRLSPTMKINIVITSVNDDPTFVSLPSDLTVTENTASNLDLSAATFSDVDAGTLPIALTLQVDLGTLQATSGGGVIVGGSGTTSITLTGSQSAIDSYLNTSSNIQYTGPEDLLGDDAALLTVSANDGGNSGEGGGIPVALGTVSITINSSNSAPTDILLDNSSVEENQSIGTLIGTLSATDPDTGDTFTFTLVPGTGADDNGSFSISGNELRTAEVFDFDVKNSYSIRVRVTDFAGLAFEKEFLISVEEFNELPTDLLLDNNTVAENEAVGTAVGTFSGVDPNNGETFTYSFATGAGDEDNGSFSLVGDELQTGAVFDFETKNTYSVRVRVTDAGGLFLELLFSISITDVNEFPVVSNLIPNQSATEDEAYSFQFALNTFQDEDGDVLSYSAQLSGGGALPAWLSFNSTNRTFSGTPLNSHVGTVSIDVTANDGNGGTVTDTFNIVVANANDAPTVANAISDQNATEDQLYNFQFADNTFSDIDVGDALTYTGQLAGGGALPLWLSFDPLTRTFSGTPSNENVDTVSIDVIANDGNGGTVTDTFDIVVANVNNAPTVAIAISNQNATEDAAFNFQFAANTFNDIDVGDVLTYSAQLAGGGALPVWLSFDAATRTFSGTPLNANVGTVSIDVIANDGNGGTVTDTFDIVVANVNDAPTVANTISDQNATEDQLFNFQFAANTFNDIDIGDELAYSAQLSGGAALPAWLDFEPVTRTFSGTPGNNDTGAIEIEVTATDNSAAGTSTTFELTIAGVNNAPEVFAPLFIAVFEDEVEALTGISFTDPDAGNSPVTATFSVASGTLAATSGTVVVSGTPTSLILEGSVSDINAFISNGDLTFTTALNATSDVNLNISISDNGNTGIGGGALTDQTDVTIDVTAVNDAPENTVPGIQQTDQDVDLVLSNANGNLISISDVDAGGGTVQVSLTGTNGLISLSGTAGLTFSIGSGVNDGTMTFDGTITNINTALSGMIFRPTPGFNGLASLSITSNDLGFSGSGGTQTDTDVLSIAVNSINPIITVVSSGSTNGAYKIGDELFIQISFDQAVVVDDAGGSPTLTLETGSSDRQATYQSGSGTTTLNFSYIVQLGDVSSDLGYTGTNALALNGSTIENALGDAAILSLPPSGSANSLSGQKDLVIDGVIPVIASVSVPSNGVYALGQNLNFTVNFSEAVTVAGSPQFSLTVGASTQQASYLSGSGTSALVFRYTVQSGDLDLNGIVAGTLSLNGATIRDAAGNNANLMLNGIGSTSQVLVDGVRPTVVSLSLDNTALNIGQSATLSVVFSERVSGLEVDDFTVANGALSSLTSSDGGVTWTAVLTPTSGVQDNTNSIILSISGVIDLAGNSGIGTAESDNYSIDTQLPVATIVVADTELTVGETSLVTVSFTEEVSGLSLDDFTVENGSLSELNSSDGGITWTAILTPDTGVEDDTNLITLDNTGFEDSAENTGTGTSNSNNYLVDTAVPAGYSVTILPTLINGINETNFSFNLIDGEIGSEYTYTISSDGGGTPISGTGTVSSSNQIIDGIDVSGLPDGELTLTLKLTDPSGNPGEEASDSIDKILPAVLTISVLTQADENNIDAEFEIVSDNLFAANTTVTIQVSGTATSGSDYIALGTSFVFPANTASVILPVSVIDDALVEGNETVIVTLTGSDNSLVSFGQPMEATMTIIDNDIPNQLTVTPVANQGKEYGAAEPATLLYSVSGFNPGDDESIITGQLSRVAGEEVAVYAIEQGTLDAGPNYFITVAPVNFTISPASLTITADVNQNKIYGDSDPSLTYSSSGYKNGDNQSILSGKLVRVAGENVGSYGINQGNLSAGSNYTIAYSGAGFEITPRTLNVIVDSNQSKVFGAADPTLTYSANNFGNGDDESIFTGALSRQAGENVGAYAINIEDLSAGGNYAINFTGADFEITPATITGVTFEDESFVYDGTAKSLAISGTLPAGTSVSYADNSRTDVGSQEVTATISGSNYTTLVLTADLTITPATITGVTFEDESFVYDGTAKSLAISGTLPAGTSVSYA</sequence>
<dbReference type="Gene3D" id="2.60.40.2030">
    <property type="match status" value="1"/>
</dbReference>
<dbReference type="CDD" id="cd11304">
    <property type="entry name" value="Cadherin_repeat"/>
    <property type="match status" value="2"/>
</dbReference>
<evidence type="ECO:0000313" key="7">
    <source>
        <dbReference type="Proteomes" id="UP000199673"/>
    </source>
</evidence>
<dbReference type="Proteomes" id="UP000199673">
    <property type="component" value="Unassembled WGS sequence"/>
</dbReference>
<dbReference type="SMART" id="SM00112">
    <property type="entry name" value="CA"/>
    <property type="match status" value="2"/>
</dbReference>
<dbReference type="InterPro" id="IPR041286">
    <property type="entry name" value="MBG_2"/>
</dbReference>
<reference evidence="7" key="1">
    <citation type="submission" date="2016-10" db="EMBL/GenBank/DDBJ databases">
        <authorList>
            <person name="Varghese N."/>
            <person name="Submissions S."/>
        </authorList>
    </citation>
    <scope>NUCLEOTIDE SEQUENCE [LARGE SCALE GENOMIC DNA]</scope>
    <source>
        <strain evidence="7">DSM 23445</strain>
    </source>
</reference>
<dbReference type="PROSITE" id="PS50268">
    <property type="entry name" value="CADHERIN_2"/>
    <property type="match status" value="3"/>
</dbReference>
<evidence type="ECO:0000256" key="3">
    <source>
        <dbReference type="ARBA" id="ARBA00022837"/>
    </source>
</evidence>
<proteinExistence type="predicted"/>
<keyword evidence="2" id="KW-0677">Repeat</keyword>
<dbReference type="Pfam" id="PF19078">
    <property type="entry name" value="Big_12"/>
    <property type="match status" value="2"/>
</dbReference>
<feature type="domain" description="Cadherin" evidence="5">
    <location>
        <begin position="1434"/>
        <end position="1546"/>
    </location>
</feature>
<dbReference type="InterPro" id="IPR006644">
    <property type="entry name" value="Cadg"/>
</dbReference>
<dbReference type="GO" id="GO:0005509">
    <property type="term" value="F:calcium ion binding"/>
    <property type="evidence" value="ECO:0007669"/>
    <property type="project" value="InterPro"/>
</dbReference>
<feature type="chain" id="PRO_5011757236" evidence="4">
    <location>
        <begin position="26"/>
        <end position="2673"/>
    </location>
</feature>
<evidence type="ECO:0000259" key="5">
    <source>
        <dbReference type="PROSITE" id="PS50268"/>
    </source>
</evidence>
<dbReference type="InterPro" id="IPR002126">
    <property type="entry name" value="Cadherin-like_dom"/>
</dbReference>
<evidence type="ECO:0000256" key="1">
    <source>
        <dbReference type="ARBA" id="ARBA00022729"/>
    </source>
</evidence>
<dbReference type="Pfam" id="PF05345">
    <property type="entry name" value="He_PIG"/>
    <property type="match status" value="4"/>
</dbReference>
<dbReference type="STRING" id="305507.SAMN04489724_0381"/>
<dbReference type="Pfam" id="PF18676">
    <property type="entry name" value="MBG_2"/>
    <property type="match status" value="3"/>
</dbReference>
<feature type="domain" description="Cadherin" evidence="5">
    <location>
        <begin position="819"/>
        <end position="912"/>
    </location>
</feature>
<accession>A0A1I7EAH8</accession>
<keyword evidence="1 4" id="KW-0732">Signal</keyword>
<keyword evidence="3" id="KW-0106">Calcium</keyword>
<organism evidence="6 7">
    <name type="scientific">Algoriphagus locisalis</name>
    <dbReference type="NCBI Taxonomy" id="305507"/>
    <lineage>
        <taxon>Bacteria</taxon>
        <taxon>Pseudomonadati</taxon>
        <taxon>Bacteroidota</taxon>
        <taxon>Cytophagia</taxon>
        <taxon>Cytophagales</taxon>
        <taxon>Cyclobacteriaceae</taxon>
        <taxon>Algoriphagus</taxon>
    </lineage>
</organism>
<dbReference type="InterPro" id="IPR040853">
    <property type="entry name" value="RapA2_cadherin-like"/>
</dbReference>
<name>A0A1I7EAH8_9BACT</name>
<dbReference type="EMBL" id="FPBF01000015">
    <property type="protein sequence ID" value="SFU20892.1"/>
    <property type="molecule type" value="Genomic_DNA"/>
</dbReference>
<dbReference type="GO" id="GO:0016011">
    <property type="term" value="C:dystroglycan complex"/>
    <property type="evidence" value="ECO:0007669"/>
    <property type="project" value="TreeGrafter"/>
</dbReference>
<dbReference type="Pfam" id="PF17803">
    <property type="entry name" value="Cadherin_4"/>
    <property type="match status" value="1"/>
</dbReference>
<feature type="non-terminal residue" evidence="6">
    <location>
        <position position="2673"/>
    </location>
</feature>
<evidence type="ECO:0000256" key="2">
    <source>
        <dbReference type="ARBA" id="ARBA00022737"/>
    </source>
</evidence>
<dbReference type="Pfam" id="PF03160">
    <property type="entry name" value="Calx-beta"/>
    <property type="match status" value="1"/>
</dbReference>
<dbReference type="PANTHER" id="PTHR21559:SF21">
    <property type="entry name" value="DYSTROGLYCAN 1"/>
    <property type="match status" value="1"/>
</dbReference>
<gene>
    <name evidence="6" type="ORF">SAMN04489724_0381</name>
</gene>
<dbReference type="InterPro" id="IPR003644">
    <property type="entry name" value="Calx_beta"/>
</dbReference>
<feature type="signal peptide" evidence="4">
    <location>
        <begin position="1"/>
        <end position="25"/>
    </location>
</feature>
<dbReference type="InterPro" id="IPR044048">
    <property type="entry name" value="Big_12"/>
</dbReference>
<dbReference type="SMART" id="SM00736">
    <property type="entry name" value="CADG"/>
    <property type="match status" value="4"/>
</dbReference>
<dbReference type="GO" id="GO:0007154">
    <property type="term" value="P:cell communication"/>
    <property type="evidence" value="ECO:0007669"/>
    <property type="project" value="InterPro"/>
</dbReference>
<dbReference type="GO" id="GO:0043236">
    <property type="term" value="F:laminin binding"/>
    <property type="evidence" value="ECO:0007669"/>
    <property type="project" value="TreeGrafter"/>
</dbReference>
<dbReference type="SUPFAM" id="SSF141072">
    <property type="entry name" value="CalX-like"/>
    <property type="match status" value="1"/>
</dbReference>
<evidence type="ECO:0000256" key="4">
    <source>
        <dbReference type="SAM" id="SignalP"/>
    </source>
</evidence>
<dbReference type="SUPFAM" id="SSF49313">
    <property type="entry name" value="Cadherin-like"/>
    <property type="match status" value="6"/>
</dbReference>
<dbReference type="InterPro" id="IPR038081">
    <property type="entry name" value="CalX-like_sf"/>
</dbReference>
<keyword evidence="7" id="KW-1185">Reference proteome</keyword>
<protein>
    <submittedName>
        <fullName evidence="6">Putative Ig domain-containing protein</fullName>
    </submittedName>
</protein>
<dbReference type="Gene3D" id="2.60.40.60">
    <property type="entry name" value="Cadherins"/>
    <property type="match status" value="2"/>
</dbReference>
<feature type="domain" description="Cadherin" evidence="5">
    <location>
        <begin position="919"/>
        <end position="1012"/>
    </location>
</feature>
<dbReference type="InterPro" id="IPR013783">
    <property type="entry name" value="Ig-like_fold"/>
</dbReference>